<dbReference type="PANTHER" id="PTHR38813">
    <property type="match status" value="1"/>
</dbReference>
<evidence type="ECO:0000256" key="1">
    <source>
        <dbReference type="ARBA" id="ARBA00022649"/>
    </source>
</evidence>
<dbReference type="InterPro" id="IPR052747">
    <property type="entry name" value="TA_system_RelE_toxin"/>
</dbReference>
<accession>A0AAP6XPT6</accession>
<gene>
    <name evidence="2" type="ORF">HC138_10955</name>
</gene>
<comment type="caution">
    <text evidence="2">The sequence shown here is derived from an EMBL/GenBank/DDBJ whole genome shotgun (WGS) entry which is preliminary data.</text>
</comment>
<dbReference type="InterPro" id="IPR035093">
    <property type="entry name" value="RelE/ParE_toxin_dom_sf"/>
</dbReference>
<dbReference type="PANTHER" id="PTHR38813:SF1">
    <property type="entry name" value="TOXIN RELE1-RELATED"/>
    <property type="match status" value="1"/>
</dbReference>
<dbReference type="AlphaFoldDB" id="A0AAP6XPT6"/>
<protein>
    <submittedName>
        <fullName evidence="2">Type II toxin-antitoxin system RelE/ParE family toxin</fullName>
    </submittedName>
</protein>
<keyword evidence="1" id="KW-1277">Toxin-antitoxin system</keyword>
<sequence length="91" mass="10477">MSMKYQVELTNQASRDLRKIRRSDRNTFERITEALQALSANPFPAGCVRLTGYDDFRIRVGGFRIIYSVQQKVVLVEVLRIAPRGEVYKGL</sequence>
<dbReference type="Pfam" id="PF05016">
    <property type="entry name" value="ParE_toxin"/>
    <property type="match status" value="1"/>
</dbReference>
<evidence type="ECO:0000313" key="2">
    <source>
        <dbReference type="EMBL" id="NJJ04858.1"/>
    </source>
</evidence>
<proteinExistence type="predicted"/>
<dbReference type="InterPro" id="IPR007712">
    <property type="entry name" value="RelE/ParE_toxin"/>
</dbReference>
<dbReference type="Proteomes" id="UP000591626">
    <property type="component" value="Unassembled WGS sequence"/>
</dbReference>
<evidence type="ECO:0000313" key="3">
    <source>
        <dbReference type="Proteomes" id="UP000591626"/>
    </source>
</evidence>
<dbReference type="EMBL" id="JAAUVV010000029">
    <property type="protein sequence ID" value="NJJ04858.1"/>
    <property type="molecule type" value="Genomic_DNA"/>
</dbReference>
<dbReference type="SUPFAM" id="SSF143011">
    <property type="entry name" value="RelE-like"/>
    <property type="match status" value="1"/>
</dbReference>
<organism evidence="2 3">
    <name type="scientific">Corynebacterium coyleae</name>
    <dbReference type="NCBI Taxonomy" id="53374"/>
    <lineage>
        <taxon>Bacteria</taxon>
        <taxon>Bacillati</taxon>
        <taxon>Actinomycetota</taxon>
        <taxon>Actinomycetes</taxon>
        <taxon>Mycobacteriales</taxon>
        <taxon>Corynebacteriaceae</taxon>
        <taxon>Corynebacterium</taxon>
    </lineage>
</organism>
<dbReference type="Gene3D" id="3.30.2310.20">
    <property type="entry name" value="RelE-like"/>
    <property type="match status" value="1"/>
</dbReference>
<name>A0AAP6XPT6_9CORY</name>
<reference evidence="2 3" key="1">
    <citation type="submission" date="2020-03" db="EMBL/GenBank/DDBJ databases">
        <title>Draft genome sequences of bacterial isolates from the female urobiome.</title>
        <authorList>
            <person name="Miller-Ensminger T."/>
            <person name="Wolfe A.J."/>
            <person name="Putonti C."/>
        </authorList>
    </citation>
    <scope>NUCLEOTIDE SEQUENCE [LARGE SCALE GENOMIC DNA]</scope>
    <source>
        <strain evidence="2 3">UMB8490</strain>
    </source>
</reference>